<dbReference type="PATRIC" id="fig|465721.4.peg.468"/>
<reference evidence="1 2" key="1">
    <citation type="submission" date="2015-06" db="EMBL/GenBank/DDBJ databases">
        <title>A Comprehensive Approach to Explore the Metabolic and Phylogenetic Diversity of Bacterial Steroid Degradation in the Environment: Testosterone as an Example.</title>
        <authorList>
            <person name="Yang F.-C."/>
            <person name="Chen Y.-L."/>
            <person name="Yu C.-P."/>
            <person name="Tang S.-L."/>
            <person name="Wang P.-H."/>
            <person name="Ismail W."/>
            <person name="Wang C.-H."/>
            <person name="Yang C.-Y."/>
            <person name="Chiang Y.-R."/>
        </authorList>
    </citation>
    <scope>NUCLEOTIDE SEQUENCE [LARGE SCALE GENOMIC DNA]</scope>
    <source>
        <strain evidence="1 2">DSM 18526</strain>
    </source>
</reference>
<keyword evidence="2" id="KW-1185">Reference proteome</keyword>
<evidence type="ECO:0000313" key="2">
    <source>
        <dbReference type="Proteomes" id="UP000070250"/>
    </source>
</evidence>
<evidence type="ECO:0000313" key="1">
    <source>
        <dbReference type="EMBL" id="AMN45931.1"/>
    </source>
</evidence>
<dbReference type="KEGG" id="sdf:ACG33_02150"/>
<dbReference type="InterPro" id="IPR036278">
    <property type="entry name" value="Sialidase_sf"/>
</dbReference>
<accession>A0A127F8G6</accession>
<dbReference type="Gene3D" id="2.120.10.10">
    <property type="match status" value="1"/>
</dbReference>
<protein>
    <recommendedName>
        <fullName evidence="3">Glycosyl hydrolase</fullName>
    </recommendedName>
</protein>
<dbReference type="AlphaFoldDB" id="A0A127F8G6"/>
<name>A0A127F8G6_STEDE</name>
<proteinExistence type="predicted"/>
<dbReference type="SUPFAM" id="SSF50939">
    <property type="entry name" value="Sialidases"/>
    <property type="match status" value="1"/>
</dbReference>
<dbReference type="OrthoDB" id="9764969at2"/>
<sequence>MSCWPYVRALAHAGDTHRHAQAGRRTGLAMSSAFAPDGSLWMVGLNQRRQLFVQRSSDGAHWSAPRVIDTGHDTIAAEGELRPKLAFGPDRRVVISYTQPLSKPYTGEIRMLRSVDGGASFSLPFTVHRDRQLITHRFESIAFDSSGALHTLWIDKRDLEAARLKDDGGSYAGAAIYRNVSLDGGRTFGPDIKLADHSCECCRIALAPAAGGGLAAMWRHVFAGNVRDHAFCTIAAGGGSASEMRRASFDEWKIDACPHHGPGLASGTGGGYHAVWFGVRHDVPAIRYALLDEQGAPRGPVLELPDAGAEHADVGSVGTNVAIVWRSFDGACTRYSAWLSNDDGRTFAMRVLGSTEDESDNPFLVRRDRQLFAIWRTRQEVRVERMFG</sequence>
<dbReference type="STRING" id="465721.ACG33_02150"/>
<dbReference type="EMBL" id="CP011971">
    <property type="protein sequence ID" value="AMN45931.1"/>
    <property type="molecule type" value="Genomic_DNA"/>
</dbReference>
<evidence type="ECO:0008006" key="3">
    <source>
        <dbReference type="Google" id="ProtNLM"/>
    </source>
</evidence>
<gene>
    <name evidence="1" type="ORF">ACG33_02150</name>
</gene>
<organism evidence="1 2">
    <name type="scientific">Steroidobacter denitrificans</name>
    <dbReference type="NCBI Taxonomy" id="465721"/>
    <lineage>
        <taxon>Bacteria</taxon>
        <taxon>Pseudomonadati</taxon>
        <taxon>Pseudomonadota</taxon>
        <taxon>Gammaproteobacteria</taxon>
        <taxon>Steroidobacterales</taxon>
        <taxon>Steroidobacteraceae</taxon>
        <taxon>Steroidobacter</taxon>
    </lineage>
</organism>
<dbReference type="Proteomes" id="UP000070250">
    <property type="component" value="Chromosome"/>
</dbReference>